<dbReference type="PANTHER" id="PTHR11827">
    <property type="entry name" value="SOLUTE CARRIER FAMILY 12, CATION COTRANSPORTERS"/>
    <property type="match status" value="1"/>
</dbReference>
<dbReference type="AlphaFoldDB" id="A0AAV5T0S0"/>
<dbReference type="Gene3D" id="1.20.1740.10">
    <property type="entry name" value="Amino acid/polyamine transporter I"/>
    <property type="match status" value="1"/>
</dbReference>
<feature type="transmembrane region" description="Helical" evidence="8">
    <location>
        <begin position="270"/>
        <end position="287"/>
    </location>
</feature>
<feature type="transmembrane region" description="Helical" evidence="8">
    <location>
        <begin position="42"/>
        <end position="60"/>
    </location>
</feature>
<keyword evidence="4" id="KW-0813">Transport</keyword>
<dbReference type="GO" id="GO:0055064">
    <property type="term" value="P:chloride ion homeostasis"/>
    <property type="evidence" value="ECO:0007669"/>
    <property type="project" value="TreeGrafter"/>
</dbReference>
<dbReference type="FunFam" id="1.20.1740.10:FF:000013">
    <property type="entry name" value="Solute carrier family 12 member"/>
    <property type="match status" value="1"/>
</dbReference>
<gene>
    <name evidence="11" type="ORF">PENTCL1PPCAC_10820</name>
</gene>
<keyword evidence="7 8" id="KW-0472">Membrane</keyword>
<sequence>MFAFGNACSAALYLVGMAETIVDVMKHFDLEILGGTDDVRLIGLVLGFLVMGIVLIGISFESFLQKVMLIPLVVSVFSFLLGSVLPISSHQRALGMTGWSMGTISENLWPRFVKGENFFTVFAVYFPAATGIMAGANISGDLKNPQSAIPKGTVLAILASTVVYIITLVVMGSTFVRHANGTDPSHAVSTLVCAADASCTYGSYNFYQVMATISVWAPLIIIGIIAATSSSALAAMISAPKILQAVCNDKLFPYLDKLGKGYGRDKAPRRAYVITFGITLLGVVIGQSGDLNMIAPIISNFFLAAYALVNYSCFDASFAGNAGFRPAFRYYSMYLSLFGAIGCVVIMFTMSWITALITFIVFLLIFGFLKYRKPGTPDVNWGSSMHANHYKRTLKLMHKMHKEDDHVKNYRPQILVLSSSRRRDLTVFAHSITRGSSLLMHATIQHDDPSSKVYSSTREITEKEANWMRYECLKGFPLTIASKEGMSKTALGLFQSVGIGKVTPNIVLLGYKTEWNSGEVDGRMMEGINDYFATIHTKLIEEKKKKKLALPDAEELKNGATIDVWWLADDGGLTLLIPHLLTLPKSYLSGAHLRIFTVTSSESTGRDKEVEMAALLAKFRIDFHDLHIIPDISIEPQNETKKEFDRLIDPFRRNEGGGWITDAMAHASAAKTKRNLRIAELLREKSCDCDLIVLTLPVPRKGLVCSTLYLSWLEMLTRDLPPTLLIRGNQTDV</sequence>
<keyword evidence="6 8" id="KW-1133">Transmembrane helix</keyword>
<dbReference type="GO" id="GO:0055075">
    <property type="term" value="P:potassium ion homeostasis"/>
    <property type="evidence" value="ECO:0007669"/>
    <property type="project" value="TreeGrafter"/>
</dbReference>
<feature type="domain" description="SLC12A transporter C-terminal" evidence="10">
    <location>
        <begin position="423"/>
        <end position="538"/>
    </location>
</feature>
<feature type="domain" description="SLC12A transporter C-terminal" evidence="10">
    <location>
        <begin position="558"/>
        <end position="733"/>
    </location>
</feature>
<accession>A0AAV5T0S0</accession>
<evidence type="ECO:0000313" key="11">
    <source>
        <dbReference type="EMBL" id="GMS88645.1"/>
    </source>
</evidence>
<dbReference type="GO" id="GO:0055078">
    <property type="term" value="P:sodium ion homeostasis"/>
    <property type="evidence" value="ECO:0007669"/>
    <property type="project" value="TreeGrafter"/>
</dbReference>
<dbReference type="GO" id="GO:1990573">
    <property type="term" value="P:potassium ion import across plasma membrane"/>
    <property type="evidence" value="ECO:0007669"/>
    <property type="project" value="TreeGrafter"/>
</dbReference>
<keyword evidence="12" id="KW-1185">Reference proteome</keyword>
<feature type="transmembrane region" description="Helical" evidence="8">
    <location>
        <begin position="293"/>
        <end position="314"/>
    </location>
</feature>
<feature type="transmembrane region" description="Helical" evidence="8">
    <location>
        <begin position="152"/>
        <end position="176"/>
    </location>
</feature>
<evidence type="ECO:0000256" key="7">
    <source>
        <dbReference type="ARBA" id="ARBA00023136"/>
    </source>
</evidence>
<evidence type="ECO:0000256" key="5">
    <source>
        <dbReference type="ARBA" id="ARBA00022692"/>
    </source>
</evidence>
<dbReference type="PANTHER" id="PTHR11827:SF103">
    <property type="entry name" value="SODIUM CHLORIDE COTRANSPORTER 69, ISOFORM E"/>
    <property type="match status" value="1"/>
</dbReference>
<dbReference type="GO" id="GO:0008511">
    <property type="term" value="F:sodium:potassium:chloride symporter activity"/>
    <property type="evidence" value="ECO:0007669"/>
    <property type="project" value="TreeGrafter"/>
</dbReference>
<dbReference type="Pfam" id="PF00324">
    <property type="entry name" value="AA_permease"/>
    <property type="match status" value="1"/>
</dbReference>
<dbReference type="InterPro" id="IPR018491">
    <property type="entry name" value="SLC12_C"/>
</dbReference>
<feature type="transmembrane region" description="Helical" evidence="8">
    <location>
        <begin position="118"/>
        <end position="140"/>
    </location>
</feature>
<dbReference type="InterPro" id="IPR004842">
    <property type="entry name" value="SLC12A_fam"/>
</dbReference>
<feature type="transmembrane region" description="Helical" evidence="8">
    <location>
        <begin position="67"/>
        <end position="87"/>
    </location>
</feature>
<evidence type="ECO:0000259" key="10">
    <source>
        <dbReference type="Pfam" id="PF03522"/>
    </source>
</evidence>
<feature type="transmembrane region" description="Helical" evidence="8">
    <location>
        <begin position="213"/>
        <end position="235"/>
    </location>
</feature>
<feature type="non-terminal residue" evidence="11">
    <location>
        <position position="733"/>
    </location>
</feature>
<reference evidence="11" key="1">
    <citation type="submission" date="2023-10" db="EMBL/GenBank/DDBJ databases">
        <title>Genome assembly of Pristionchus species.</title>
        <authorList>
            <person name="Yoshida K."/>
            <person name="Sommer R.J."/>
        </authorList>
    </citation>
    <scope>NUCLEOTIDE SEQUENCE</scope>
    <source>
        <strain evidence="11">RS0144</strain>
    </source>
</reference>
<name>A0AAV5T0S0_9BILA</name>
<proteinExistence type="inferred from homology"/>
<evidence type="ECO:0000256" key="1">
    <source>
        <dbReference type="ARBA" id="ARBA00004141"/>
    </source>
</evidence>
<dbReference type="Proteomes" id="UP001432027">
    <property type="component" value="Unassembled WGS sequence"/>
</dbReference>
<dbReference type="GO" id="GO:0016020">
    <property type="term" value="C:membrane"/>
    <property type="evidence" value="ECO:0007669"/>
    <property type="project" value="UniProtKB-SubCell"/>
</dbReference>
<keyword evidence="5 8" id="KW-0812">Transmembrane</keyword>
<comment type="caution">
    <text evidence="11">The sequence shown here is derived from an EMBL/GenBank/DDBJ whole genome shotgun (WGS) entry which is preliminary data.</text>
</comment>
<comment type="similarity">
    <text evidence="2">Belongs to the SLC12A transporter family.</text>
</comment>
<feature type="transmembrane region" description="Helical" evidence="8">
    <location>
        <begin position="335"/>
        <end position="368"/>
    </location>
</feature>
<evidence type="ECO:0000259" key="9">
    <source>
        <dbReference type="Pfam" id="PF00324"/>
    </source>
</evidence>
<dbReference type="EMBL" id="BTSX01000003">
    <property type="protein sequence ID" value="GMS88645.1"/>
    <property type="molecule type" value="Genomic_DNA"/>
</dbReference>
<evidence type="ECO:0000313" key="12">
    <source>
        <dbReference type="Proteomes" id="UP001432027"/>
    </source>
</evidence>
<feature type="domain" description="Amino acid permease/ SLC12A" evidence="9">
    <location>
        <begin position="2"/>
        <end position="415"/>
    </location>
</feature>
<protein>
    <recommendedName>
        <fullName evidence="3">Solute carrier family 12 member 9</fullName>
    </recommendedName>
</protein>
<organism evidence="11 12">
    <name type="scientific">Pristionchus entomophagus</name>
    <dbReference type="NCBI Taxonomy" id="358040"/>
    <lineage>
        <taxon>Eukaryota</taxon>
        <taxon>Metazoa</taxon>
        <taxon>Ecdysozoa</taxon>
        <taxon>Nematoda</taxon>
        <taxon>Chromadorea</taxon>
        <taxon>Rhabditida</taxon>
        <taxon>Rhabditina</taxon>
        <taxon>Diplogasteromorpha</taxon>
        <taxon>Diplogasteroidea</taxon>
        <taxon>Neodiplogasteridae</taxon>
        <taxon>Pristionchus</taxon>
    </lineage>
</organism>
<evidence type="ECO:0000256" key="4">
    <source>
        <dbReference type="ARBA" id="ARBA00022448"/>
    </source>
</evidence>
<dbReference type="Pfam" id="PF03522">
    <property type="entry name" value="SLC12"/>
    <property type="match status" value="2"/>
</dbReference>
<comment type="subcellular location">
    <subcellularLocation>
        <location evidence="1">Membrane</location>
        <topology evidence="1">Multi-pass membrane protein</topology>
    </subcellularLocation>
</comment>
<evidence type="ECO:0000256" key="8">
    <source>
        <dbReference type="SAM" id="Phobius"/>
    </source>
</evidence>
<dbReference type="GO" id="GO:0006884">
    <property type="term" value="P:cell volume homeostasis"/>
    <property type="evidence" value="ECO:0007669"/>
    <property type="project" value="TreeGrafter"/>
</dbReference>
<evidence type="ECO:0000256" key="2">
    <source>
        <dbReference type="ARBA" id="ARBA00010593"/>
    </source>
</evidence>
<dbReference type="InterPro" id="IPR004841">
    <property type="entry name" value="AA-permease/SLC12A_dom"/>
</dbReference>
<evidence type="ECO:0000256" key="3">
    <source>
        <dbReference type="ARBA" id="ARBA00019359"/>
    </source>
</evidence>
<evidence type="ECO:0000256" key="6">
    <source>
        <dbReference type="ARBA" id="ARBA00022989"/>
    </source>
</evidence>